<dbReference type="PANTHER" id="PTHR20883">
    <property type="entry name" value="PHYTANOYL-COA DIOXYGENASE DOMAIN CONTAINING 1"/>
    <property type="match status" value="1"/>
</dbReference>
<dbReference type="AlphaFoldDB" id="A0A5J4KGR0"/>
<gene>
    <name evidence="1" type="ORF">KDW_30100</name>
</gene>
<dbReference type="Gene3D" id="2.60.120.620">
    <property type="entry name" value="q2cbj1_9rhob like domain"/>
    <property type="match status" value="1"/>
</dbReference>
<evidence type="ECO:0008006" key="3">
    <source>
        <dbReference type="Google" id="ProtNLM"/>
    </source>
</evidence>
<proteinExistence type="predicted"/>
<dbReference type="SUPFAM" id="SSF51197">
    <property type="entry name" value="Clavaminate synthase-like"/>
    <property type="match status" value="1"/>
</dbReference>
<dbReference type="GO" id="GO:0016706">
    <property type="term" value="F:2-oxoglutarate-dependent dioxygenase activity"/>
    <property type="evidence" value="ECO:0007669"/>
    <property type="project" value="UniProtKB-ARBA"/>
</dbReference>
<reference evidence="1 2" key="1">
    <citation type="submission" date="2019-10" db="EMBL/GenBank/DDBJ databases">
        <title>Dictyobacter vulcani sp. nov., within the class Ktedonobacteria, isolated from soil of volcanic Mt. Zao.</title>
        <authorList>
            <person name="Zheng Y."/>
            <person name="Wang C.M."/>
            <person name="Sakai Y."/>
            <person name="Abe K."/>
            <person name="Yokota A."/>
            <person name="Yabe S."/>
        </authorList>
    </citation>
    <scope>NUCLEOTIDE SEQUENCE [LARGE SCALE GENOMIC DNA]</scope>
    <source>
        <strain evidence="1 2">W12</strain>
    </source>
</reference>
<accession>A0A5J4KGR0</accession>
<dbReference type="RefSeq" id="WP_151756701.1">
    <property type="nucleotide sequence ID" value="NZ_BKZW01000001.1"/>
</dbReference>
<organism evidence="1 2">
    <name type="scientific">Dictyobacter vulcani</name>
    <dbReference type="NCBI Taxonomy" id="2607529"/>
    <lineage>
        <taxon>Bacteria</taxon>
        <taxon>Bacillati</taxon>
        <taxon>Chloroflexota</taxon>
        <taxon>Ktedonobacteria</taxon>
        <taxon>Ktedonobacterales</taxon>
        <taxon>Dictyobacteraceae</taxon>
        <taxon>Dictyobacter</taxon>
    </lineage>
</organism>
<protein>
    <recommendedName>
        <fullName evidence="3">Phytanoyl-CoA dioxygenase</fullName>
    </recommendedName>
</protein>
<evidence type="ECO:0000313" key="1">
    <source>
        <dbReference type="EMBL" id="GER88848.1"/>
    </source>
</evidence>
<sequence>MTTMTTIHPTAYHLSAEQIQFFDENGYLVLRQWIPQDLLKRLQDSGTYWINQGNTIAESDPLYEDYMFARRAHGRVMFRVNYLHNKGQDSSLELLGSPYVLGVAESLCGANFVPTYESMVFKEKGDGEAIPWHQDAVHPRKHRIFNFDLYLDTSRSDAGALHVLPKTQHERQDLCALTNRWGWNPPEAVVVEMEPGDVLLHDVMIVHGSEQVEGKDLRRTIYYEFRAAEEILEDGPWDQEWIERRLRLLPPALRHFAAANPDVTQFQWNVTPEFQPESSENEEVALKVAHINHLAGSYCSSLPTANDAKNSKKS</sequence>
<keyword evidence="2" id="KW-1185">Reference proteome</keyword>
<dbReference type="Proteomes" id="UP000326912">
    <property type="component" value="Unassembled WGS sequence"/>
</dbReference>
<dbReference type="PANTHER" id="PTHR20883:SF48">
    <property type="entry name" value="ECTOINE DIOXYGENASE"/>
    <property type="match status" value="1"/>
</dbReference>
<evidence type="ECO:0000313" key="2">
    <source>
        <dbReference type="Proteomes" id="UP000326912"/>
    </source>
</evidence>
<dbReference type="Pfam" id="PF05721">
    <property type="entry name" value="PhyH"/>
    <property type="match status" value="1"/>
</dbReference>
<dbReference type="InterPro" id="IPR008775">
    <property type="entry name" value="Phytyl_CoA_dOase-like"/>
</dbReference>
<dbReference type="EMBL" id="BKZW01000001">
    <property type="protein sequence ID" value="GER88848.1"/>
    <property type="molecule type" value="Genomic_DNA"/>
</dbReference>
<name>A0A5J4KGR0_9CHLR</name>
<comment type="caution">
    <text evidence="1">The sequence shown here is derived from an EMBL/GenBank/DDBJ whole genome shotgun (WGS) entry which is preliminary data.</text>
</comment>
<dbReference type="GO" id="GO:0005506">
    <property type="term" value="F:iron ion binding"/>
    <property type="evidence" value="ECO:0007669"/>
    <property type="project" value="UniProtKB-ARBA"/>
</dbReference>